<evidence type="ECO:0000256" key="1">
    <source>
        <dbReference type="SAM" id="MobiDB-lite"/>
    </source>
</evidence>
<accession>A0A3P7K7X5</accession>
<proteinExistence type="predicted"/>
<reference evidence="2 3" key="1">
    <citation type="submission" date="2018-11" db="EMBL/GenBank/DDBJ databases">
        <authorList>
            <consortium name="Pathogen Informatics"/>
        </authorList>
    </citation>
    <scope>NUCLEOTIDE SEQUENCE [LARGE SCALE GENOMIC DNA]</scope>
</reference>
<organism evidence="2 3">
    <name type="scientific">Strongylus vulgaris</name>
    <name type="common">Blood worm</name>
    <dbReference type="NCBI Taxonomy" id="40348"/>
    <lineage>
        <taxon>Eukaryota</taxon>
        <taxon>Metazoa</taxon>
        <taxon>Ecdysozoa</taxon>
        <taxon>Nematoda</taxon>
        <taxon>Chromadorea</taxon>
        <taxon>Rhabditida</taxon>
        <taxon>Rhabditina</taxon>
        <taxon>Rhabditomorpha</taxon>
        <taxon>Strongyloidea</taxon>
        <taxon>Strongylidae</taxon>
        <taxon>Strongylus</taxon>
    </lineage>
</organism>
<gene>
    <name evidence="2" type="ORF">SVUK_LOCUS2453</name>
</gene>
<sequence>MWLRENVISPVHSNCKDSPPLFQDSKKVMYIMNRDEDHKLYVCASPMIANRDSSRRTSRSSSFKRFFSPGRSKLSEAPTTPHVTISRSPSSASDGCDSHHIVHFVSQPAQSNSQNRPLAEEVQLHDAALFRLLTIVEIPVLDEITAIHGQESKSMSILSTILSKMGFGSISSAALHYKDEEEMDDLLQNTQAIRPILPWFQMARICAPTLHFKSNGNVKPSKTEIHNWAKQSLQAVSLITSVKDIQ</sequence>
<feature type="compositionally biased region" description="Polar residues" evidence="1">
    <location>
        <begin position="77"/>
        <end position="93"/>
    </location>
</feature>
<protein>
    <submittedName>
        <fullName evidence="2">Uncharacterized protein</fullName>
    </submittedName>
</protein>
<dbReference type="EMBL" id="UYYB01005561">
    <property type="protein sequence ID" value="VDM67455.1"/>
    <property type="molecule type" value="Genomic_DNA"/>
</dbReference>
<feature type="region of interest" description="Disordered" evidence="1">
    <location>
        <begin position="52"/>
        <end position="95"/>
    </location>
</feature>
<dbReference type="AlphaFoldDB" id="A0A3P7K7X5"/>
<name>A0A3P7K7X5_STRVU</name>
<dbReference type="OrthoDB" id="276323at2759"/>
<dbReference type="Proteomes" id="UP000270094">
    <property type="component" value="Unassembled WGS sequence"/>
</dbReference>
<evidence type="ECO:0000313" key="3">
    <source>
        <dbReference type="Proteomes" id="UP000270094"/>
    </source>
</evidence>
<keyword evidence="3" id="KW-1185">Reference proteome</keyword>
<feature type="compositionally biased region" description="Low complexity" evidence="1">
    <location>
        <begin position="59"/>
        <end position="72"/>
    </location>
</feature>
<evidence type="ECO:0000313" key="2">
    <source>
        <dbReference type="EMBL" id="VDM67455.1"/>
    </source>
</evidence>